<evidence type="ECO:0000256" key="1">
    <source>
        <dbReference type="SAM" id="SignalP"/>
    </source>
</evidence>
<evidence type="ECO:0000313" key="3">
    <source>
        <dbReference type="WBParaSite" id="PDA_v2.g6801.t1"/>
    </source>
</evidence>
<dbReference type="AlphaFoldDB" id="A0A914QY26"/>
<keyword evidence="1" id="KW-0732">Signal</keyword>
<accession>A0A914QY26</accession>
<feature type="signal peptide" evidence="1">
    <location>
        <begin position="1"/>
        <end position="19"/>
    </location>
</feature>
<proteinExistence type="predicted"/>
<name>A0A914QY26_9BILA</name>
<dbReference type="Proteomes" id="UP000887578">
    <property type="component" value="Unplaced"/>
</dbReference>
<protein>
    <submittedName>
        <fullName evidence="3">Uncharacterized protein</fullName>
    </submittedName>
</protein>
<dbReference type="WBParaSite" id="PDA_v2.g6801.t1">
    <property type="protein sequence ID" value="PDA_v2.g6801.t1"/>
    <property type="gene ID" value="PDA_v2.g6801"/>
</dbReference>
<evidence type="ECO:0000313" key="2">
    <source>
        <dbReference type="Proteomes" id="UP000887578"/>
    </source>
</evidence>
<keyword evidence="2" id="KW-1185">Reference proteome</keyword>
<reference evidence="3" key="1">
    <citation type="submission" date="2022-11" db="UniProtKB">
        <authorList>
            <consortium name="WormBaseParasite"/>
        </authorList>
    </citation>
    <scope>IDENTIFICATION</scope>
</reference>
<organism evidence="2 3">
    <name type="scientific">Panagrolaimus davidi</name>
    <dbReference type="NCBI Taxonomy" id="227884"/>
    <lineage>
        <taxon>Eukaryota</taxon>
        <taxon>Metazoa</taxon>
        <taxon>Ecdysozoa</taxon>
        <taxon>Nematoda</taxon>
        <taxon>Chromadorea</taxon>
        <taxon>Rhabditida</taxon>
        <taxon>Tylenchina</taxon>
        <taxon>Panagrolaimomorpha</taxon>
        <taxon>Panagrolaimoidea</taxon>
        <taxon>Panagrolaimidae</taxon>
        <taxon>Panagrolaimus</taxon>
    </lineage>
</organism>
<sequence>MHLFLIVVITLQFFQTSNAACKCVCATCGAPPTFVDPPPTPGTTRGTGSVTQAIGASGCMEYTVTCDAQGTNWVSMGANGTQLTPSSRGAKICSTCGALPMTDPPASSTGTARGPGGVVPGTDPNTGCAMYTVNCDAVGNSFVVVGANQQFTQLSAAGPGAKSATLYCNDAGQIMGADAATGTPLVVTSVYCSYAT</sequence>
<feature type="chain" id="PRO_5037206446" evidence="1">
    <location>
        <begin position="20"/>
        <end position="196"/>
    </location>
</feature>